<organism evidence="1 2">
    <name type="scientific">Macrostomum lignano</name>
    <dbReference type="NCBI Taxonomy" id="282301"/>
    <lineage>
        <taxon>Eukaryota</taxon>
        <taxon>Metazoa</taxon>
        <taxon>Spiralia</taxon>
        <taxon>Lophotrochozoa</taxon>
        <taxon>Platyhelminthes</taxon>
        <taxon>Rhabditophora</taxon>
        <taxon>Macrostomorpha</taxon>
        <taxon>Macrostomida</taxon>
        <taxon>Macrostomidae</taxon>
        <taxon>Macrostomum</taxon>
    </lineage>
</organism>
<evidence type="ECO:0000313" key="1">
    <source>
        <dbReference type="EMBL" id="PAA57452.1"/>
    </source>
</evidence>
<proteinExistence type="predicted"/>
<dbReference type="AlphaFoldDB" id="A0A267E9S5"/>
<dbReference type="Proteomes" id="UP000215902">
    <property type="component" value="Unassembled WGS sequence"/>
</dbReference>
<dbReference type="EMBL" id="NIVC01002487">
    <property type="protein sequence ID" value="PAA57452.1"/>
    <property type="molecule type" value="Genomic_DNA"/>
</dbReference>
<keyword evidence="2" id="KW-1185">Reference proteome</keyword>
<protein>
    <submittedName>
        <fullName evidence="1">Uncharacterized protein</fullName>
    </submittedName>
</protein>
<gene>
    <name evidence="1" type="ORF">BOX15_Mlig028694g1</name>
</gene>
<accession>A0A267E9S5</accession>
<evidence type="ECO:0000313" key="2">
    <source>
        <dbReference type="Proteomes" id="UP000215902"/>
    </source>
</evidence>
<sequence length="53" mass="6260">MVRYGTAFAMAVIAVVCFLTVEAHESKRRYNYLRDAMLSKRGYEYLHKAMREI</sequence>
<name>A0A267E9S5_9PLAT</name>
<reference evidence="1 2" key="1">
    <citation type="submission" date="2017-06" db="EMBL/GenBank/DDBJ databases">
        <title>A platform for efficient transgenesis in Macrostomum lignano, a flatworm model organism for stem cell research.</title>
        <authorList>
            <person name="Berezikov E."/>
        </authorList>
    </citation>
    <scope>NUCLEOTIDE SEQUENCE [LARGE SCALE GENOMIC DNA]</scope>
    <source>
        <strain evidence="1">DV1</strain>
        <tissue evidence="1">Whole organism</tissue>
    </source>
</reference>
<comment type="caution">
    <text evidence="1">The sequence shown here is derived from an EMBL/GenBank/DDBJ whole genome shotgun (WGS) entry which is preliminary data.</text>
</comment>